<dbReference type="Pfam" id="PF00072">
    <property type="entry name" value="Response_reg"/>
    <property type="match status" value="1"/>
</dbReference>
<keyword evidence="3" id="KW-0597">Phosphoprotein</keyword>
<dbReference type="Proteomes" id="UP000823912">
    <property type="component" value="Unassembled WGS sequence"/>
</dbReference>
<dbReference type="SMART" id="SM00850">
    <property type="entry name" value="LytTR"/>
    <property type="match status" value="1"/>
</dbReference>
<dbReference type="PROSITE" id="PS50110">
    <property type="entry name" value="RESPONSE_REGULATORY"/>
    <property type="match status" value="1"/>
</dbReference>
<dbReference type="PROSITE" id="PS50930">
    <property type="entry name" value="HTH_LYTTR"/>
    <property type="match status" value="1"/>
</dbReference>
<evidence type="ECO:0000256" key="3">
    <source>
        <dbReference type="PROSITE-ProRule" id="PRU00169"/>
    </source>
</evidence>
<name>A0A9D1EAP6_9FIRM</name>
<dbReference type="AlphaFoldDB" id="A0A9D1EAP6"/>
<evidence type="ECO:0000259" key="4">
    <source>
        <dbReference type="PROSITE" id="PS50110"/>
    </source>
</evidence>
<reference evidence="6" key="1">
    <citation type="submission" date="2020-10" db="EMBL/GenBank/DDBJ databases">
        <authorList>
            <person name="Gilroy R."/>
        </authorList>
    </citation>
    <scope>NUCLEOTIDE SEQUENCE</scope>
    <source>
        <strain evidence="6">ChiSjej5B23-6657</strain>
    </source>
</reference>
<dbReference type="InterPro" id="IPR007492">
    <property type="entry name" value="LytTR_DNA-bd_dom"/>
</dbReference>
<evidence type="ECO:0000256" key="1">
    <source>
        <dbReference type="ARBA" id="ARBA00018672"/>
    </source>
</evidence>
<dbReference type="InterPro" id="IPR011006">
    <property type="entry name" value="CheY-like_superfamily"/>
</dbReference>
<reference evidence="6" key="2">
    <citation type="journal article" date="2021" name="PeerJ">
        <title>Extensive microbial diversity within the chicken gut microbiome revealed by metagenomics and culture.</title>
        <authorList>
            <person name="Gilroy R."/>
            <person name="Ravi A."/>
            <person name="Getino M."/>
            <person name="Pursley I."/>
            <person name="Horton D.L."/>
            <person name="Alikhan N.F."/>
            <person name="Baker D."/>
            <person name="Gharbi K."/>
            <person name="Hall N."/>
            <person name="Watson M."/>
            <person name="Adriaenssens E.M."/>
            <person name="Foster-Nyarko E."/>
            <person name="Jarju S."/>
            <person name="Secka A."/>
            <person name="Antonio M."/>
            <person name="Oren A."/>
            <person name="Chaudhuri R.R."/>
            <person name="La Ragione R."/>
            <person name="Hildebrand F."/>
            <person name="Pallen M.J."/>
        </authorList>
    </citation>
    <scope>NUCLEOTIDE SEQUENCE</scope>
    <source>
        <strain evidence="6">ChiSjej5B23-6657</strain>
    </source>
</reference>
<dbReference type="PANTHER" id="PTHR37299">
    <property type="entry name" value="TRANSCRIPTIONAL REGULATOR-RELATED"/>
    <property type="match status" value="1"/>
</dbReference>
<dbReference type="PANTHER" id="PTHR37299:SF1">
    <property type="entry name" value="STAGE 0 SPORULATION PROTEIN A HOMOLOG"/>
    <property type="match status" value="1"/>
</dbReference>
<proteinExistence type="predicted"/>
<dbReference type="GO" id="GO:0003677">
    <property type="term" value="F:DNA binding"/>
    <property type="evidence" value="ECO:0007669"/>
    <property type="project" value="InterPro"/>
</dbReference>
<dbReference type="Gene3D" id="3.40.50.2300">
    <property type="match status" value="1"/>
</dbReference>
<dbReference type="SMART" id="SM00448">
    <property type="entry name" value="REC"/>
    <property type="match status" value="1"/>
</dbReference>
<sequence length="231" mass="27696">MHIGICDDEIAELQSLKRMIESYCDAHGLEAEIHLFASGVELLSESEHLDLLFLDIAMPGVDGIEAGRRFRKRNPRCKIAMETCREDRIREAFYLEAYRFLPKPLREADVWEALEGFEESRAGYRRISLWEMRQKVEVRQREIVYIQTYDSYTEYIVGNRLMRSERSLHDLEKELDPKLFFRVNKKYIVNFSYIEGYDNGILTIRDTPMTVSRRKKKDFEKKYRDYDLYFR</sequence>
<gene>
    <name evidence="6" type="ORF">IAA55_07575</name>
</gene>
<organism evidence="6 7">
    <name type="scientific">Candidatus Pullilachnospira gallistercoris</name>
    <dbReference type="NCBI Taxonomy" id="2840911"/>
    <lineage>
        <taxon>Bacteria</taxon>
        <taxon>Bacillati</taxon>
        <taxon>Bacillota</taxon>
        <taxon>Clostridia</taxon>
        <taxon>Lachnospirales</taxon>
        <taxon>Lachnospiraceae</taxon>
        <taxon>Lachnospiraceae incertae sedis</taxon>
        <taxon>Candidatus Pullilachnospira</taxon>
    </lineage>
</organism>
<dbReference type="Gene3D" id="2.40.50.1020">
    <property type="entry name" value="LytTr DNA-binding domain"/>
    <property type="match status" value="1"/>
</dbReference>
<feature type="modified residue" description="4-aspartylphosphate" evidence="3">
    <location>
        <position position="55"/>
    </location>
</feature>
<dbReference type="InterPro" id="IPR001789">
    <property type="entry name" value="Sig_transdc_resp-reg_receiver"/>
</dbReference>
<dbReference type="Pfam" id="PF04397">
    <property type="entry name" value="LytTR"/>
    <property type="match status" value="1"/>
</dbReference>
<evidence type="ECO:0000313" key="7">
    <source>
        <dbReference type="Proteomes" id="UP000823912"/>
    </source>
</evidence>
<accession>A0A9D1EAP6</accession>
<comment type="function">
    <text evidence="2">May play the central regulatory role in sporulation. It may be an element of the effector pathway responsible for the activation of sporulation genes in response to nutritional stress. Spo0A may act in concert with spo0H (a sigma factor) to control the expression of some genes that are critical to the sporulation process.</text>
</comment>
<evidence type="ECO:0000259" key="5">
    <source>
        <dbReference type="PROSITE" id="PS50930"/>
    </source>
</evidence>
<protein>
    <recommendedName>
        <fullName evidence="1">Stage 0 sporulation protein A homolog</fullName>
    </recommendedName>
</protein>
<evidence type="ECO:0000256" key="2">
    <source>
        <dbReference type="ARBA" id="ARBA00024867"/>
    </source>
</evidence>
<comment type="caution">
    <text evidence="6">The sequence shown here is derived from an EMBL/GenBank/DDBJ whole genome shotgun (WGS) entry which is preliminary data.</text>
</comment>
<dbReference type="InterPro" id="IPR046947">
    <property type="entry name" value="LytR-like"/>
</dbReference>
<dbReference type="SUPFAM" id="SSF52172">
    <property type="entry name" value="CheY-like"/>
    <property type="match status" value="1"/>
</dbReference>
<feature type="domain" description="HTH LytTR-type" evidence="5">
    <location>
        <begin position="138"/>
        <end position="225"/>
    </location>
</feature>
<dbReference type="EMBL" id="DVHM01000120">
    <property type="protein sequence ID" value="HIR71126.1"/>
    <property type="molecule type" value="Genomic_DNA"/>
</dbReference>
<dbReference type="GO" id="GO:0000156">
    <property type="term" value="F:phosphorelay response regulator activity"/>
    <property type="evidence" value="ECO:0007669"/>
    <property type="project" value="InterPro"/>
</dbReference>
<evidence type="ECO:0000313" key="6">
    <source>
        <dbReference type="EMBL" id="HIR71126.1"/>
    </source>
</evidence>
<feature type="domain" description="Response regulatory" evidence="4">
    <location>
        <begin position="2"/>
        <end position="118"/>
    </location>
</feature>